<dbReference type="Proteomes" id="UP000467252">
    <property type="component" value="Chromosome"/>
</dbReference>
<keyword evidence="1" id="KW-0175">Coiled coil</keyword>
<keyword evidence="3" id="KW-1185">Reference proteome</keyword>
<gene>
    <name evidence="2" type="ORF">MPUL_00200</name>
</gene>
<reference evidence="2 3" key="1">
    <citation type="journal article" date="2019" name="Emerg. Microbes Infect.">
        <title>Comprehensive subspecies identification of 175 nontuberculous mycobacteria species based on 7547 genomic profiles.</title>
        <authorList>
            <person name="Matsumoto Y."/>
            <person name="Kinjo T."/>
            <person name="Motooka D."/>
            <person name="Nabeya D."/>
            <person name="Jung N."/>
            <person name="Uechi K."/>
            <person name="Horii T."/>
            <person name="Iida T."/>
            <person name="Fujita J."/>
            <person name="Nakamura S."/>
        </authorList>
    </citation>
    <scope>NUCLEOTIDE SEQUENCE [LARGE SCALE GENOMIC DNA]</scope>
    <source>
        <strain evidence="2 3">JCM 6370</strain>
    </source>
</reference>
<dbReference type="AlphaFoldDB" id="A0A7I7UC02"/>
<evidence type="ECO:0000313" key="2">
    <source>
        <dbReference type="EMBL" id="BBY78862.1"/>
    </source>
</evidence>
<sequence>MIEIPETIQATGVAVAAVLTAWQARTSMKLRELEHRLKAVETERDEFRLKLRAAVRHIREWMAWAIKHDEGQPPPSVPPELRDEV</sequence>
<protein>
    <submittedName>
        <fullName evidence="2">Uncharacterized protein</fullName>
    </submittedName>
</protein>
<proteinExistence type="predicted"/>
<organism evidence="2 3">
    <name type="scientific">Mycolicibacterium pulveris</name>
    <name type="common">Mycobacterium pulveris</name>
    <dbReference type="NCBI Taxonomy" id="36813"/>
    <lineage>
        <taxon>Bacteria</taxon>
        <taxon>Bacillati</taxon>
        <taxon>Actinomycetota</taxon>
        <taxon>Actinomycetes</taxon>
        <taxon>Mycobacteriales</taxon>
        <taxon>Mycobacteriaceae</taxon>
        <taxon>Mycolicibacterium</taxon>
    </lineage>
</organism>
<dbReference type="RefSeq" id="WP_235674417.1">
    <property type="nucleotide sequence ID" value="NZ_AP022599.1"/>
</dbReference>
<evidence type="ECO:0000313" key="3">
    <source>
        <dbReference type="Proteomes" id="UP000467252"/>
    </source>
</evidence>
<evidence type="ECO:0000256" key="1">
    <source>
        <dbReference type="SAM" id="Coils"/>
    </source>
</evidence>
<name>A0A7I7UC02_MYCPV</name>
<feature type="coiled-coil region" evidence="1">
    <location>
        <begin position="23"/>
        <end position="50"/>
    </location>
</feature>
<dbReference type="EMBL" id="AP022599">
    <property type="protein sequence ID" value="BBY78862.1"/>
    <property type="molecule type" value="Genomic_DNA"/>
</dbReference>
<accession>A0A7I7UC02</accession>